<dbReference type="Proteomes" id="UP000290545">
    <property type="component" value="Unassembled WGS sequence"/>
</dbReference>
<reference evidence="1 2" key="1">
    <citation type="submission" date="2019-01" db="EMBL/GenBank/DDBJ databases">
        <title>Filimonas sp. strain TTM-71.</title>
        <authorList>
            <person name="Chen W.-M."/>
        </authorList>
    </citation>
    <scope>NUCLEOTIDE SEQUENCE [LARGE SCALE GENOMIC DNA]</scope>
    <source>
        <strain evidence="1 2">TTM-71</strain>
    </source>
</reference>
<evidence type="ECO:0000313" key="2">
    <source>
        <dbReference type="Proteomes" id="UP000290545"/>
    </source>
</evidence>
<protein>
    <submittedName>
        <fullName evidence="1">DUF3606 domain-containing protein</fullName>
    </submittedName>
</protein>
<dbReference type="RefSeq" id="WP_129005808.1">
    <property type="nucleotide sequence ID" value="NZ_SDHZ01000005.1"/>
</dbReference>
<dbReference type="Pfam" id="PF12244">
    <property type="entry name" value="DUF3606"/>
    <property type="match status" value="1"/>
</dbReference>
<dbReference type="OrthoDB" id="7030114at2"/>
<sequence>MTEASTIRSVQKDTRINIHRAADIAYWTQKLEVSVINLKIAVSETDGSAAKVEEWLRMKKFIK</sequence>
<proteinExistence type="predicted"/>
<accession>A0A4Q1D0M2</accession>
<comment type="caution">
    <text evidence="1">The sequence shown here is derived from an EMBL/GenBank/DDBJ whole genome shotgun (WGS) entry which is preliminary data.</text>
</comment>
<dbReference type="AlphaFoldDB" id="A0A4Q1D0M2"/>
<gene>
    <name evidence="1" type="ORF">ESB13_21670</name>
</gene>
<name>A0A4Q1D0M2_9BACT</name>
<dbReference type="InterPro" id="IPR022037">
    <property type="entry name" value="DUF3606"/>
</dbReference>
<evidence type="ECO:0000313" key="1">
    <source>
        <dbReference type="EMBL" id="RXK80774.1"/>
    </source>
</evidence>
<organism evidence="1 2">
    <name type="scientific">Filimonas effusa</name>
    <dbReference type="NCBI Taxonomy" id="2508721"/>
    <lineage>
        <taxon>Bacteria</taxon>
        <taxon>Pseudomonadati</taxon>
        <taxon>Bacteroidota</taxon>
        <taxon>Chitinophagia</taxon>
        <taxon>Chitinophagales</taxon>
        <taxon>Chitinophagaceae</taxon>
        <taxon>Filimonas</taxon>
    </lineage>
</organism>
<keyword evidence="2" id="KW-1185">Reference proteome</keyword>
<dbReference type="EMBL" id="SDHZ01000005">
    <property type="protein sequence ID" value="RXK80774.1"/>
    <property type="molecule type" value="Genomic_DNA"/>
</dbReference>